<organism evidence="1 2">
    <name type="scientific">Erwinia phage pEa_SNUABM_5</name>
    <dbReference type="NCBI Taxonomy" id="2797313"/>
    <lineage>
        <taxon>Viruses</taxon>
        <taxon>Duplodnaviria</taxon>
        <taxon>Heunggongvirae</taxon>
        <taxon>Uroviricota</taxon>
        <taxon>Caudoviricetes</taxon>
        <taxon>Rivsvirus</taxon>
        <taxon>Rivsvirus SNUABM5</taxon>
    </lineage>
</organism>
<keyword evidence="2" id="KW-1185">Reference proteome</keyword>
<dbReference type="Proteomes" id="UP000596123">
    <property type="component" value="Segment"/>
</dbReference>
<sequence>MYNALKYVMFIRTEKRRDGIEIKTHLPVIFASCVMHSDMAERMAEQGWTEGRLERYADIEILPVSAGFISLSDMRCFGESESLELKSRVEDTEIIKNYPIDKGAIEC</sequence>
<proteinExistence type="predicted"/>
<evidence type="ECO:0000313" key="1">
    <source>
        <dbReference type="EMBL" id="QQO90180.1"/>
    </source>
</evidence>
<dbReference type="EMBL" id="MW366843">
    <property type="protein sequence ID" value="QQO90180.1"/>
    <property type="molecule type" value="Genomic_DNA"/>
</dbReference>
<gene>
    <name evidence="1" type="ORF">pEaSNUABM5_00038</name>
</gene>
<reference evidence="1 2" key="1">
    <citation type="submission" date="2020-12" db="EMBL/GenBank/DDBJ databases">
        <title>Complete genome sequence of Erwinia phage pEa_SNUABM_5.</title>
        <authorList>
            <person name="Kim S.G."/>
            <person name="Lee S.B."/>
            <person name="Kwon J."/>
            <person name="Park S.C."/>
        </authorList>
    </citation>
    <scope>NUCLEOTIDE SEQUENCE [LARGE SCALE GENOMIC DNA]</scope>
</reference>
<accession>A0A7T8IVI5</accession>
<name>A0A7T8IVI5_9CAUD</name>
<evidence type="ECO:0000313" key="2">
    <source>
        <dbReference type="Proteomes" id="UP000596123"/>
    </source>
</evidence>
<protein>
    <submittedName>
        <fullName evidence="1">Uncharacterized protein</fullName>
    </submittedName>
</protein>